<keyword evidence="3" id="KW-1185">Reference proteome</keyword>
<name>A0ABW6GCL1_9ACTN</name>
<feature type="compositionally biased region" description="Low complexity" evidence="1">
    <location>
        <begin position="121"/>
        <end position="130"/>
    </location>
</feature>
<dbReference type="EMBL" id="JBHYPX010000001">
    <property type="protein sequence ID" value="MFE1350459.1"/>
    <property type="molecule type" value="Genomic_DNA"/>
</dbReference>
<organism evidence="2 3">
    <name type="scientific">Kitasatospora phosalacinea</name>
    <dbReference type="NCBI Taxonomy" id="2065"/>
    <lineage>
        <taxon>Bacteria</taxon>
        <taxon>Bacillati</taxon>
        <taxon>Actinomycetota</taxon>
        <taxon>Actinomycetes</taxon>
        <taxon>Kitasatosporales</taxon>
        <taxon>Streptomycetaceae</taxon>
        <taxon>Kitasatospora</taxon>
    </lineage>
</organism>
<evidence type="ECO:0000256" key="1">
    <source>
        <dbReference type="SAM" id="MobiDB-lite"/>
    </source>
</evidence>
<dbReference type="RefSeq" id="WP_380323136.1">
    <property type="nucleotide sequence ID" value="NZ_JBHYPW010000019.1"/>
</dbReference>
<protein>
    <submittedName>
        <fullName evidence="2">Uncharacterized protein</fullName>
    </submittedName>
</protein>
<reference evidence="2 3" key="1">
    <citation type="submission" date="2024-09" db="EMBL/GenBank/DDBJ databases">
        <title>The Natural Products Discovery Center: Release of the First 8490 Sequenced Strains for Exploring Actinobacteria Biosynthetic Diversity.</title>
        <authorList>
            <person name="Kalkreuter E."/>
            <person name="Kautsar S.A."/>
            <person name="Yang D."/>
            <person name="Bader C.D."/>
            <person name="Teijaro C.N."/>
            <person name="Fluegel L."/>
            <person name="Davis C.M."/>
            <person name="Simpson J.R."/>
            <person name="Lauterbach L."/>
            <person name="Steele A.D."/>
            <person name="Gui C."/>
            <person name="Meng S."/>
            <person name="Li G."/>
            <person name="Viehrig K."/>
            <person name="Ye F."/>
            <person name="Su P."/>
            <person name="Kiefer A.F."/>
            <person name="Nichols A."/>
            <person name="Cepeda A.J."/>
            <person name="Yan W."/>
            <person name="Fan B."/>
            <person name="Jiang Y."/>
            <person name="Adhikari A."/>
            <person name="Zheng C.-J."/>
            <person name="Schuster L."/>
            <person name="Cowan T.M."/>
            <person name="Smanski M.J."/>
            <person name="Chevrette M.G."/>
            <person name="De Carvalho L.P.S."/>
            <person name="Shen B."/>
        </authorList>
    </citation>
    <scope>NUCLEOTIDE SEQUENCE [LARGE SCALE GENOMIC DNA]</scope>
    <source>
        <strain evidence="2 3">NPDC058753</strain>
    </source>
</reference>
<feature type="region of interest" description="Disordered" evidence="1">
    <location>
        <begin position="233"/>
        <end position="267"/>
    </location>
</feature>
<sequence>MRGSDPFAALRPEASGIGHCAFGIAVRILTDPAGCDKDVRGFADVSPEGRTAITNSFRELREAGFYWVITFKLPNGHIMSQTHLFDTPQQVAPDPVLPGPGGRESTARVVVLKTREGKPSLPAVEPTVEPTVEREAEPAARPEAEAVVVPEAELAPAARVVDEETRAAVSLLYRVIRPEPRLRLGEAEALALAPLVAEWQRRGSTAEDLSRALLPTLPMLMYSAPGVLRSRLKRKMPPEPGTFGEPTPGAAPEPSRAAPSGPPRASYAECAKCHDPVPTPGVCGPCAGLAPRPVAVGGGSGVVRAGAQRARDALRAAQEAVLPVGHCPGAAAR</sequence>
<evidence type="ECO:0000313" key="3">
    <source>
        <dbReference type="Proteomes" id="UP001599542"/>
    </source>
</evidence>
<feature type="region of interest" description="Disordered" evidence="1">
    <location>
        <begin position="120"/>
        <end position="144"/>
    </location>
</feature>
<accession>A0ABW6GCL1</accession>
<feature type="compositionally biased region" description="Basic and acidic residues" evidence="1">
    <location>
        <begin position="131"/>
        <end position="144"/>
    </location>
</feature>
<dbReference type="Proteomes" id="UP001599542">
    <property type="component" value="Unassembled WGS sequence"/>
</dbReference>
<evidence type="ECO:0000313" key="2">
    <source>
        <dbReference type="EMBL" id="MFE1350459.1"/>
    </source>
</evidence>
<comment type="caution">
    <text evidence="2">The sequence shown here is derived from an EMBL/GenBank/DDBJ whole genome shotgun (WGS) entry which is preliminary data.</text>
</comment>
<proteinExistence type="predicted"/>
<feature type="compositionally biased region" description="Low complexity" evidence="1">
    <location>
        <begin position="241"/>
        <end position="267"/>
    </location>
</feature>
<gene>
    <name evidence="2" type="ORF">ACFW6T_00555</name>
</gene>